<feature type="compositionally biased region" description="Basic and acidic residues" evidence="1">
    <location>
        <begin position="9"/>
        <end position="20"/>
    </location>
</feature>
<evidence type="ECO:0000313" key="2">
    <source>
        <dbReference type="EnsemblMetazoa" id="GAUT045190-PA"/>
    </source>
</evidence>
<sequence length="252" mass="29008">MLRLRKKTDRPSRKLKEKTDSSTTNEIQHEDGDIEHLNAVKEMQQAPRYSALKCVEETILNKITAHFRQTKCNRRQAAVPTMPAVLRGVVGRIGRSYRKANKLKLAFAFFLTLAVPAQKILDLNQNHDAMRKIKNIEDNRFKRSSNIERNQNFTTTLRCDTNTDRILSKQQQQLPVCIRGARMAFFKFVGATSWTTIAVTINASTIKLISANEEKVLKLNQATAVPVNYWQHHHPTPIQFIYVCRSIDDKFD</sequence>
<protein>
    <submittedName>
        <fullName evidence="2">Uncharacterized protein</fullName>
    </submittedName>
</protein>
<keyword evidence="3" id="KW-1185">Reference proteome</keyword>
<name>A0A1A9VRH8_GLOAU</name>
<dbReference type="Proteomes" id="UP000078200">
    <property type="component" value="Unassembled WGS sequence"/>
</dbReference>
<evidence type="ECO:0000256" key="1">
    <source>
        <dbReference type="SAM" id="MobiDB-lite"/>
    </source>
</evidence>
<dbReference type="VEuPathDB" id="VectorBase:GAUT045190"/>
<feature type="region of interest" description="Disordered" evidence="1">
    <location>
        <begin position="1"/>
        <end position="29"/>
    </location>
</feature>
<accession>A0A1A9VRH8</accession>
<reference evidence="2" key="1">
    <citation type="submission" date="2020-05" db="UniProtKB">
        <authorList>
            <consortium name="EnsemblMetazoa"/>
        </authorList>
    </citation>
    <scope>IDENTIFICATION</scope>
    <source>
        <strain evidence="2">TTRI</strain>
    </source>
</reference>
<dbReference type="EnsemblMetazoa" id="GAUT045190-RA">
    <property type="protein sequence ID" value="GAUT045190-PA"/>
    <property type="gene ID" value="GAUT045190"/>
</dbReference>
<evidence type="ECO:0000313" key="3">
    <source>
        <dbReference type="Proteomes" id="UP000078200"/>
    </source>
</evidence>
<organism evidence="2 3">
    <name type="scientific">Glossina austeni</name>
    <name type="common">Savannah tsetse fly</name>
    <dbReference type="NCBI Taxonomy" id="7395"/>
    <lineage>
        <taxon>Eukaryota</taxon>
        <taxon>Metazoa</taxon>
        <taxon>Ecdysozoa</taxon>
        <taxon>Arthropoda</taxon>
        <taxon>Hexapoda</taxon>
        <taxon>Insecta</taxon>
        <taxon>Pterygota</taxon>
        <taxon>Neoptera</taxon>
        <taxon>Endopterygota</taxon>
        <taxon>Diptera</taxon>
        <taxon>Brachycera</taxon>
        <taxon>Muscomorpha</taxon>
        <taxon>Hippoboscoidea</taxon>
        <taxon>Glossinidae</taxon>
        <taxon>Glossina</taxon>
    </lineage>
</organism>
<dbReference type="AlphaFoldDB" id="A0A1A9VRH8"/>
<proteinExistence type="predicted"/>